<dbReference type="EMBL" id="LWDE02000054">
    <property type="protein sequence ID" value="KAE8254365.1"/>
    <property type="molecule type" value="Genomic_DNA"/>
</dbReference>
<dbReference type="Proteomes" id="UP000077684">
    <property type="component" value="Unassembled WGS sequence"/>
</dbReference>
<proteinExistence type="predicted"/>
<dbReference type="PROSITE" id="PS50994">
    <property type="entry name" value="INTEGRASE"/>
    <property type="match status" value="1"/>
</dbReference>
<dbReference type="Pfam" id="PF24764">
    <property type="entry name" value="rva_4"/>
    <property type="match status" value="1"/>
</dbReference>
<dbReference type="Gene3D" id="3.30.420.10">
    <property type="entry name" value="Ribonuclease H-like superfamily/Ribonuclease H"/>
    <property type="match status" value="1"/>
</dbReference>
<evidence type="ECO:0000313" key="3">
    <source>
        <dbReference type="EMBL" id="KAE8254365.1"/>
    </source>
</evidence>
<evidence type="ECO:0000259" key="2">
    <source>
        <dbReference type="PROSITE" id="PS50994"/>
    </source>
</evidence>
<evidence type="ECO:0000313" key="4">
    <source>
        <dbReference type="Proteomes" id="UP000077684"/>
    </source>
</evidence>
<name>A0A8X7T0M8_9BASI</name>
<reference evidence="3" key="1">
    <citation type="submission" date="2016-04" db="EMBL/GenBank/DDBJ databases">
        <authorList>
            <person name="Nguyen H.D."/>
            <person name="Samba Siva P."/>
            <person name="Cullis J."/>
            <person name="Levesque C.A."/>
            <person name="Hambleton S."/>
        </authorList>
    </citation>
    <scope>NUCLEOTIDE SEQUENCE</scope>
    <source>
        <strain evidence="3">DAOMC 236426</strain>
    </source>
</reference>
<comment type="caution">
    <text evidence="3">The sequence shown here is derived from an EMBL/GenBank/DDBJ whole genome shotgun (WGS) entry which is preliminary data.</text>
</comment>
<keyword evidence="1" id="KW-0694">RNA-binding</keyword>
<dbReference type="InterPro" id="IPR036397">
    <property type="entry name" value="RNaseH_sf"/>
</dbReference>
<dbReference type="InterPro" id="IPR058913">
    <property type="entry name" value="Integrase_dom_put"/>
</dbReference>
<protein>
    <recommendedName>
        <fullName evidence="2">Integrase catalytic domain-containing protein</fullName>
    </recommendedName>
</protein>
<gene>
    <name evidence="3" type="ORF">A4X06_0g926</name>
</gene>
<organism evidence="3 4">
    <name type="scientific">Tilletia controversa</name>
    <name type="common">dwarf bunt fungus</name>
    <dbReference type="NCBI Taxonomy" id="13291"/>
    <lineage>
        <taxon>Eukaryota</taxon>
        <taxon>Fungi</taxon>
        <taxon>Dikarya</taxon>
        <taxon>Basidiomycota</taxon>
        <taxon>Ustilaginomycotina</taxon>
        <taxon>Exobasidiomycetes</taxon>
        <taxon>Tilletiales</taxon>
        <taxon>Tilletiaceae</taxon>
        <taxon>Tilletia</taxon>
    </lineage>
</organism>
<dbReference type="GO" id="GO:0003723">
    <property type="term" value="F:RNA binding"/>
    <property type="evidence" value="ECO:0007669"/>
    <property type="project" value="UniProtKB-KW"/>
</dbReference>
<sequence length="518" mass="59158">MYDFFLTTTCHQTSLFYLLSPCHSTQQKRRPFVISFMLSFEAFVRQPDRDLLLLPVHLEAIQESFDLVAPFALVLSEQTYNAASACLTALRSQLEQLQHDVDEPGPTRHMEQLDDGNWAIFIDPDTLTELCELRLTDIKIAALLGCSSSTIKRRRAAAGISKRRPPMEMEDLCQAIEEVRRMGTGEAGERCLTGALIAVGVSISRAKIREAVRVLDPFPLPPRWRTALQRRTYYVPFVNSLWHLDGHHKLIRWRLVIHGCIDGKTRTVTYMRAHSNNAAASVSTCFSEAIEKWGPPSRVRADYGGENLGVKEIMEHYRGLGRGSFIQGSSTHNQRIERLWVDLQRLTTDKYRRVFEHLEAERLLDTTNPIHLWALHFVYLPQLNHALDHFAELWNNHPIRTKGLGNKSPLQLRAEGVLEARMRGIEILSPLGDDSFLEEGLRNFASYGVDLVGQTRARRDDDPHVHIDAIDHLLPPALLDPELQIRWRQQLPASWPPSEDFGIESYCQLLQIIHDYVG</sequence>
<dbReference type="PANTHER" id="PTHR46791">
    <property type="entry name" value="EXPRESSED PROTEIN"/>
    <property type="match status" value="1"/>
</dbReference>
<dbReference type="PANTHER" id="PTHR46791:SF5">
    <property type="entry name" value="CLR5 DOMAIN-CONTAINING PROTEIN-RELATED"/>
    <property type="match status" value="1"/>
</dbReference>
<reference evidence="3" key="2">
    <citation type="journal article" date="2019" name="IMA Fungus">
        <title>Genome sequencing and comparison of five Tilletia species to identify candidate genes for the detection of regulated species infecting wheat.</title>
        <authorList>
            <person name="Nguyen H.D.T."/>
            <person name="Sultana T."/>
            <person name="Kesanakurti P."/>
            <person name="Hambleton S."/>
        </authorList>
    </citation>
    <scope>NUCLEOTIDE SEQUENCE</scope>
    <source>
        <strain evidence="3">DAOMC 236426</strain>
    </source>
</reference>
<dbReference type="InterPro" id="IPR012337">
    <property type="entry name" value="RNaseH-like_sf"/>
</dbReference>
<dbReference type="SUPFAM" id="SSF53098">
    <property type="entry name" value="Ribonuclease H-like"/>
    <property type="match status" value="1"/>
</dbReference>
<feature type="domain" description="Integrase catalytic" evidence="2">
    <location>
        <begin position="232"/>
        <end position="417"/>
    </location>
</feature>
<dbReference type="GO" id="GO:0015074">
    <property type="term" value="P:DNA integration"/>
    <property type="evidence" value="ECO:0007669"/>
    <property type="project" value="InterPro"/>
</dbReference>
<dbReference type="AlphaFoldDB" id="A0A8X7T0M8"/>
<dbReference type="InterPro" id="IPR001584">
    <property type="entry name" value="Integrase_cat-core"/>
</dbReference>
<accession>A0A8X7T0M8</accession>
<keyword evidence="4" id="KW-1185">Reference proteome</keyword>
<evidence type="ECO:0000256" key="1">
    <source>
        <dbReference type="ARBA" id="ARBA00022884"/>
    </source>
</evidence>
<dbReference type="GO" id="GO:0005634">
    <property type="term" value="C:nucleus"/>
    <property type="evidence" value="ECO:0007669"/>
    <property type="project" value="UniProtKB-ARBA"/>
</dbReference>